<dbReference type="Gene3D" id="3.40.50.1580">
    <property type="entry name" value="Nucleoside phosphorylase domain"/>
    <property type="match status" value="1"/>
</dbReference>
<dbReference type="GO" id="GO:0006218">
    <property type="term" value="P:uridine catabolic process"/>
    <property type="evidence" value="ECO:0007669"/>
    <property type="project" value="TreeGrafter"/>
</dbReference>
<dbReference type="SUPFAM" id="SSF53167">
    <property type="entry name" value="Purine and uridine phosphorylases"/>
    <property type="match status" value="1"/>
</dbReference>
<dbReference type="EMBL" id="KQ965739">
    <property type="protein sequence ID" value="KXS19335.1"/>
    <property type="molecule type" value="Genomic_DNA"/>
</dbReference>
<evidence type="ECO:0000313" key="3">
    <source>
        <dbReference type="Proteomes" id="UP000070544"/>
    </source>
</evidence>
<accession>A0A139AS93</accession>
<dbReference type="OMA" id="TFEMETF"/>
<dbReference type="Pfam" id="PF01048">
    <property type="entry name" value="PNP_UDP_1"/>
    <property type="match status" value="1"/>
</dbReference>
<dbReference type="GO" id="GO:0005829">
    <property type="term" value="C:cytosol"/>
    <property type="evidence" value="ECO:0007669"/>
    <property type="project" value="TreeGrafter"/>
</dbReference>
<gene>
    <name evidence="2" type="ORF">M427DRAFT_95541</name>
</gene>
<organism evidence="2 3">
    <name type="scientific">Gonapodya prolifera (strain JEL478)</name>
    <name type="common">Monoblepharis prolifera</name>
    <dbReference type="NCBI Taxonomy" id="1344416"/>
    <lineage>
        <taxon>Eukaryota</taxon>
        <taxon>Fungi</taxon>
        <taxon>Fungi incertae sedis</taxon>
        <taxon>Chytridiomycota</taxon>
        <taxon>Chytridiomycota incertae sedis</taxon>
        <taxon>Monoblepharidomycetes</taxon>
        <taxon>Monoblepharidales</taxon>
        <taxon>Gonapodyaceae</taxon>
        <taxon>Gonapodya</taxon>
    </lineage>
</organism>
<proteinExistence type="predicted"/>
<dbReference type="PANTHER" id="PTHR43691:SF14">
    <property type="entry name" value="URIDINE PHOSPHORYLASE"/>
    <property type="match status" value="1"/>
</dbReference>
<evidence type="ECO:0000259" key="1">
    <source>
        <dbReference type="Pfam" id="PF01048"/>
    </source>
</evidence>
<name>A0A139AS93_GONPJ</name>
<dbReference type="PANTHER" id="PTHR43691">
    <property type="entry name" value="URIDINE PHOSPHORYLASE"/>
    <property type="match status" value="1"/>
</dbReference>
<dbReference type="InterPro" id="IPR035994">
    <property type="entry name" value="Nucleoside_phosphorylase_sf"/>
</dbReference>
<dbReference type="CDD" id="cd17769">
    <property type="entry name" value="NP_TgUP-like"/>
    <property type="match status" value="1"/>
</dbReference>
<evidence type="ECO:0000313" key="2">
    <source>
        <dbReference type="EMBL" id="KXS19335.1"/>
    </source>
</evidence>
<protein>
    <submittedName>
        <fullName evidence="2">Purine and uridine phosphorylase</fullName>
    </submittedName>
</protein>
<dbReference type="STRING" id="1344416.A0A139AS93"/>
<dbReference type="AlphaFoldDB" id="A0A139AS93"/>
<dbReference type="OrthoDB" id="416752at2759"/>
<dbReference type="Proteomes" id="UP000070544">
    <property type="component" value="Unassembled WGS sequence"/>
</dbReference>
<dbReference type="GO" id="GO:0004850">
    <property type="term" value="F:uridine phosphorylase activity"/>
    <property type="evidence" value="ECO:0007669"/>
    <property type="project" value="TreeGrafter"/>
</dbReference>
<reference evidence="2 3" key="1">
    <citation type="journal article" date="2015" name="Genome Biol. Evol.">
        <title>Phylogenomic analyses indicate that early fungi evolved digesting cell walls of algal ancestors of land plants.</title>
        <authorList>
            <person name="Chang Y."/>
            <person name="Wang S."/>
            <person name="Sekimoto S."/>
            <person name="Aerts A.L."/>
            <person name="Choi C."/>
            <person name="Clum A."/>
            <person name="LaButti K.M."/>
            <person name="Lindquist E.A."/>
            <person name="Yee Ngan C."/>
            <person name="Ohm R.A."/>
            <person name="Salamov A.A."/>
            <person name="Grigoriev I.V."/>
            <person name="Spatafora J.W."/>
            <person name="Berbee M.L."/>
        </authorList>
    </citation>
    <scope>NUCLEOTIDE SEQUENCE [LARGE SCALE GENOMIC DNA]</scope>
    <source>
        <strain evidence="2 3">JEL478</strain>
    </source>
</reference>
<dbReference type="InterPro" id="IPR000845">
    <property type="entry name" value="Nucleoside_phosphorylase_d"/>
</dbReference>
<feature type="domain" description="Nucleoside phosphorylase" evidence="1">
    <location>
        <begin position="31"/>
        <end position="240"/>
    </location>
</feature>
<keyword evidence="3" id="KW-1185">Reference proteome</keyword>
<sequence>MAPPTFKDANFPLSDGRTYHVGTKYGEVANRIITVGDAYRARNIASHLDPIPKPYEFTSKRQFFTITGRFKGVPVSIVAIGMGLAVTDMFIRECRAVVSGEMVVIRFGSCGSVDRTRGQIGQIVVADASVCVSRNHDYFFGHVPSFVPPAAPLGAPYVFSKSVPADPTLASLLESRLSAVLGPESVCRGLNASTDYFYPSQGRNDPHFDDSNTSLIDDLCKQYPNMLFFEMENYLLFHMALCSQRRTIKGPQESHDGVSSSFPQGNLRAAAAAMVFAQRASNGFVTPGM</sequence>